<gene>
    <name evidence="5" type="ORF">OB236_03455</name>
</gene>
<dbReference type="PROSITE" id="PS00041">
    <property type="entry name" value="HTH_ARAC_FAMILY_1"/>
    <property type="match status" value="1"/>
</dbReference>
<dbReference type="Gene3D" id="1.10.10.60">
    <property type="entry name" value="Homeodomain-like"/>
    <property type="match status" value="1"/>
</dbReference>
<evidence type="ECO:0000313" key="5">
    <source>
        <dbReference type="EMBL" id="MCU6791180.1"/>
    </source>
</evidence>
<dbReference type="InterPro" id="IPR018062">
    <property type="entry name" value="HTH_AraC-typ_CS"/>
</dbReference>
<dbReference type="Pfam" id="PF12833">
    <property type="entry name" value="HTH_18"/>
    <property type="match status" value="1"/>
</dbReference>
<dbReference type="SUPFAM" id="SSF51182">
    <property type="entry name" value="RmlC-like cupins"/>
    <property type="match status" value="1"/>
</dbReference>
<dbReference type="InterPro" id="IPR003313">
    <property type="entry name" value="AraC-bd"/>
</dbReference>
<dbReference type="InterPro" id="IPR011051">
    <property type="entry name" value="RmlC_Cupin_sf"/>
</dbReference>
<comment type="caution">
    <text evidence="5">The sequence shown here is derived from an EMBL/GenBank/DDBJ whole genome shotgun (WGS) entry which is preliminary data.</text>
</comment>
<dbReference type="InterPro" id="IPR018060">
    <property type="entry name" value="HTH_AraC"/>
</dbReference>
<dbReference type="Pfam" id="PF02311">
    <property type="entry name" value="AraC_binding"/>
    <property type="match status" value="1"/>
</dbReference>
<name>A0ABT2U966_9BACL</name>
<dbReference type="Proteomes" id="UP001652445">
    <property type="component" value="Unassembled WGS sequence"/>
</dbReference>
<proteinExistence type="predicted"/>
<accession>A0ABT2U966</accession>
<keyword evidence="2" id="KW-0238">DNA-binding</keyword>
<keyword evidence="6" id="KW-1185">Reference proteome</keyword>
<dbReference type="PANTHER" id="PTHR43280:SF2">
    <property type="entry name" value="HTH-TYPE TRANSCRIPTIONAL REGULATOR EXSA"/>
    <property type="match status" value="1"/>
</dbReference>
<reference evidence="5 6" key="1">
    <citation type="submission" date="2022-09" db="EMBL/GenBank/DDBJ databases">
        <authorList>
            <person name="Han X.L."/>
            <person name="Wang Q."/>
            <person name="Lu T."/>
        </authorList>
    </citation>
    <scope>NUCLEOTIDE SEQUENCE [LARGE SCALE GENOMIC DNA]</scope>
    <source>
        <strain evidence="5 6">WQ 127069</strain>
    </source>
</reference>
<keyword evidence="3" id="KW-0804">Transcription</keyword>
<dbReference type="InterPro" id="IPR014710">
    <property type="entry name" value="RmlC-like_jellyroll"/>
</dbReference>
<protein>
    <submittedName>
        <fullName evidence="5">AraC family transcriptional regulator</fullName>
    </submittedName>
</protein>
<dbReference type="Gene3D" id="2.60.120.10">
    <property type="entry name" value="Jelly Rolls"/>
    <property type="match status" value="1"/>
</dbReference>
<feature type="domain" description="HTH araC/xylS-type" evidence="4">
    <location>
        <begin position="163"/>
        <end position="261"/>
    </location>
</feature>
<evidence type="ECO:0000256" key="3">
    <source>
        <dbReference type="ARBA" id="ARBA00023163"/>
    </source>
</evidence>
<dbReference type="PANTHER" id="PTHR43280">
    <property type="entry name" value="ARAC-FAMILY TRANSCRIPTIONAL REGULATOR"/>
    <property type="match status" value="1"/>
</dbReference>
<dbReference type="SMART" id="SM00342">
    <property type="entry name" value="HTH_ARAC"/>
    <property type="match status" value="1"/>
</dbReference>
<dbReference type="SUPFAM" id="SSF46689">
    <property type="entry name" value="Homeodomain-like"/>
    <property type="match status" value="1"/>
</dbReference>
<keyword evidence="1" id="KW-0805">Transcription regulation</keyword>
<sequence>MENNESFMVYNVAEPYQEVNFYNRAQNWFMPEHHHTYYQFIWVIDGTLLFTIGGEEYSLTRGKICITPPLQPHSLRSTTGYCQFGINLQTPKDAKGMIGLLDAYIPEFIIIDYSHNLDLLPVLEKESRGFTKLSKIKIANILDGIIVSCVEMIMNGNEVNFKNHLLTFLNKNLNQKITLSDVSKELAISQSHLERLVRKEFGCGVIDLYNQLRINKACSYLSASYYTIENISELLGFYDTSHFSHFFKQKIKMTPTEYRKYKNWTK</sequence>
<organism evidence="5 6">
    <name type="scientific">Paenibacillus baimaensis</name>
    <dbReference type="NCBI Taxonomy" id="2982185"/>
    <lineage>
        <taxon>Bacteria</taxon>
        <taxon>Bacillati</taxon>
        <taxon>Bacillota</taxon>
        <taxon>Bacilli</taxon>
        <taxon>Bacillales</taxon>
        <taxon>Paenibacillaceae</taxon>
        <taxon>Paenibacillus</taxon>
    </lineage>
</organism>
<evidence type="ECO:0000256" key="1">
    <source>
        <dbReference type="ARBA" id="ARBA00023015"/>
    </source>
</evidence>
<dbReference type="InterPro" id="IPR009057">
    <property type="entry name" value="Homeodomain-like_sf"/>
</dbReference>
<dbReference type="PROSITE" id="PS01124">
    <property type="entry name" value="HTH_ARAC_FAMILY_2"/>
    <property type="match status" value="1"/>
</dbReference>
<dbReference type="EMBL" id="JAOQIO010000007">
    <property type="protein sequence ID" value="MCU6791180.1"/>
    <property type="molecule type" value="Genomic_DNA"/>
</dbReference>
<dbReference type="RefSeq" id="WP_262682753.1">
    <property type="nucleotide sequence ID" value="NZ_JAOQIO010000007.1"/>
</dbReference>
<evidence type="ECO:0000313" key="6">
    <source>
        <dbReference type="Proteomes" id="UP001652445"/>
    </source>
</evidence>
<evidence type="ECO:0000259" key="4">
    <source>
        <dbReference type="PROSITE" id="PS01124"/>
    </source>
</evidence>
<evidence type="ECO:0000256" key="2">
    <source>
        <dbReference type="ARBA" id="ARBA00023125"/>
    </source>
</evidence>